<feature type="domain" description="Ionotropic glutamate receptor C-terminal" evidence="4">
    <location>
        <begin position="53"/>
        <end position="279"/>
    </location>
</feature>
<protein>
    <submittedName>
        <fullName evidence="5">ABC transporter, extracellular substrate binding protein, putative Cystine/diaminopimelate porter</fullName>
    </submittedName>
</protein>
<evidence type="ECO:0000256" key="2">
    <source>
        <dbReference type="SAM" id="SignalP"/>
    </source>
</evidence>
<gene>
    <name evidence="5" type="ORF">JF69_12320</name>
</gene>
<dbReference type="PROSITE" id="PS51257">
    <property type="entry name" value="PROKAR_LIPOPROTEIN"/>
    <property type="match status" value="1"/>
</dbReference>
<dbReference type="EMBL" id="JWME01000011">
    <property type="protein sequence ID" value="KJY49919.1"/>
    <property type="molecule type" value="Genomic_DNA"/>
</dbReference>
<dbReference type="Pfam" id="PF00497">
    <property type="entry name" value="SBP_bac_3"/>
    <property type="match status" value="1"/>
</dbReference>
<evidence type="ECO:0000259" key="3">
    <source>
        <dbReference type="SMART" id="SM00062"/>
    </source>
</evidence>
<evidence type="ECO:0000256" key="1">
    <source>
        <dbReference type="ARBA" id="ARBA00022729"/>
    </source>
</evidence>
<keyword evidence="1 2" id="KW-0732">Signal</keyword>
<name>A0A0F4KV93_9BIFI</name>
<dbReference type="PANTHER" id="PTHR35936">
    <property type="entry name" value="MEMBRANE-BOUND LYTIC MUREIN TRANSGLYCOSYLASE F"/>
    <property type="match status" value="1"/>
</dbReference>
<dbReference type="PATRIC" id="fig|1684.4.peg.1323"/>
<accession>A0A0F4KV93</accession>
<dbReference type="AlphaFoldDB" id="A0A0F4KV93"/>
<dbReference type="InterPro" id="IPR001320">
    <property type="entry name" value="Iontro_rcpt_C"/>
</dbReference>
<evidence type="ECO:0000259" key="4">
    <source>
        <dbReference type="SMART" id="SM00079"/>
    </source>
</evidence>
<evidence type="ECO:0000313" key="5">
    <source>
        <dbReference type="EMBL" id="KJY49919.1"/>
    </source>
</evidence>
<organism evidence="5 6">
    <name type="scientific">Bifidobacterium asteroides</name>
    <dbReference type="NCBI Taxonomy" id="1684"/>
    <lineage>
        <taxon>Bacteria</taxon>
        <taxon>Bacillati</taxon>
        <taxon>Actinomycetota</taxon>
        <taxon>Actinomycetes</taxon>
        <taxon>Bifidobacteriales</taxon>
        <taxon>Bifidobacteriaceae</taxon>
        <taxon>Bifidobacterium</taxon>
    </lineage>
</organism>
<dbReference type="SMART" id="SM00079">
    <property type="entry name" value="PBPe"/>
    <property type="match status" value="1"/>
</dbReference>
<feature type="domain" description="Solute-binding protein family 3/N-terminal" evidence="3">
    <location>
        <begin position="53"/>
        <end position="279"/>
    </location>
</feature>
<dbReference type="OrthoDB" id="8454826at2"/>
<dbReference type="PANTHER" id="PTHR35936:SF17">
    <property type="entry name" value="ARGININE-BINDING EXTRACELLULAR PROTEIN ARTP"/>
    <property type="match status" value="1"/>
</dbReference>
<proteinExistence type="predicted"/>
<sequence>MTIFTRKTIRRLTAAALTTVTLMAGAACGSSSGNSGQSADKQDITQQTIKPGTLTIATGDPAYAPYVQDNKPESGKGYEAAVAYAVAEKMGFDKAHVTWTRTTFDAAIAPGSKDYDLNIQQFSITSERRQAVDFTPSYYNSTQSLVVRKNSPYASATSLAQIKNAKIGAMVGSTSYEMAHKLVKPDIDTFNDDVASSQALDANQIDALVVDTPSAVTMVDSGQVKNAKILGQIKGSQDPEGMGIVLPKGSKLTPAASKAVTALKKDGTLDKLQKQWLHVYTSLPMLG</sequence>
<dbReference type="CDD" id="cd13530">
    <property type="entry name" value="PBP2_peptides_like"/>
    <property type="match status" value="1"/>
</dbReference>
<comment type="caution">
    <text evidence="5">The sequence shown here is derived from an EMBL/GenBank/DDBJ whole genome shotgun (WGS) entry which is preliminary data.</text>
</comment>
<reference evidence="5 6" key="1">
    <citation type="submission" date="2014-12" db="EMBL/GenBank/DDBJ databases">
        <title>Comparative genomics of the lactic acid bacteria isolated from the honey bee gut.</title>
        <authorList>
            <person name="Ellegaard K.M."/>
            <person name="Tamarit D."/>
            <person name="Javelind E."/>
            <person name="Olofsson T."/>
            <person name="Andersson S.G."/>
            <person name="Vasquez A."/>
        </authorList>
    </citation>
    <scope>NUCLEOTIDE SEQUENCE [LARGE SCALE GENOMIC DNA]</scope>
    <source>
        <strain evidence="5 6">Bin2</strain>
    </source>
</reference>
<dbReference type="SMART" id="SM00062">
    <property type="entry name" value="PBPb"/>
    <property type="match status" value="1"/>
</dbReference>
<dbReference type="InterPro" id="IPR001638">
    <property type="entry name" value="Solute-binding_3/MltF_N"/>
</dbReference>
<dbReference type="GO" id="GO:0015276">
    <property type="term" value="F:ligand-gated monoatomic ion channel activity"/>
    <property type="evidence" value="ECO:0007669"/>
    <property type="project" value="InterPro"/>
</dbReference>
<evidence type="ECO:0000313" key="6">
    <source>
        <dbReference type="Proteomes" id="UP000033648"/>
    </source>
</evidence>
<dbReference type="SUPFAM" id="SSF53850">
    <property type="entry name" value="Periplasmic binding protein-like II"/>
    <property type="match status" value="1"/>
</dbReference>
<dbReference type="GO" id="GO:0016020">
    <property type="term" value="C:membrane"/>
    <property type="evidence" value="ECO:0007669"/>
    <property type="project" value="InterPro"/>
</dbReference>
<dbReference type="Gene3D" id="3.40.190.10">
    <property type="entry name" value="Periplasmic binding protein-like II"/>
    <property type="match status" value="2"/>
</dbReference>
<feature type="chain" id="PRO_5002472077" evidence="2">
    <location>
        <begin position="27"/>
        <end position="287"/>
    </location>
</feature>
<dbReference type="Proteomes" id="UP000033648">
    <property type="component" value="Unassembled WGS sequence"/>
</dbReference>
<feature type="signal peptide" evidence="2">
    <location>
        <begin position="1"/>
        <end position="26"/>
    </location>
</feature>